<dbReference type="PANTHER" id="PTHR37418">
    <property type="entry name" value="3-KETO-5-AMINOHEXANOATE CLEAVAGE ENZYME-RELATED"/>
    <property type="match status" value="1"/>
</dbReference>
<comment type="cofactor">
    <cofactor evidence="1">
        <name>Zn(2+)</name>
        <dbReference type="ChEBI" id="CHEBI:29105"/>
    </cofactor>
</comment>
<protein>
    <submittedName>
        <fullName evidence="5">Uncharacterized conserved protein, DUF849 family</fullName>
    </submittedName>
</protein>
<dbReference type="Pfam" id="PF05853">
    <property type="entry name" value="BKACE"/>
    <property type="match status" value="1"/>
</dbReference>
<organism evidence="5 6">
    <name type="scientific">Caenispirillum bisanense</name>
    <dbReference type="NCBI Taxonomy" id="414052"/>
    <lineage>
        <taxon>Bacteria</taxon>
        <taxon>Pseudomonadati</taxon>
        <taxon>Pseudomonadota</taxon>
        <taxon>Alphaproteobacteria</taxon>
        <taxon>Rhodospirillales</taxon>
        <taxon>Novispirillaceae</taxon>
        <taxon>Caenispirillum</taxon>
    </lineage>
</organism>
<keyword evidence="6" id="KW-1185">Reference proteome</keyword>
<evidence type="ECO:0000256" key="2">
    <source>
        <dbReference type="ARBA" id="ARBA00022679"/>
    </source>
</evidence>
<dbReference type="AlphaFoldDB" id="A0A286GRE3"/>
<evidence type="ECO:0000313" key="6">
    <source>
        <dbReference type="Proteomes" id="UP000219621"/>
    </source>
</evidence>
<dbReference type="EMBL" id="OCNJ01000007">
    <property type="protein sequence ID" value="SOD98072.1"/>
    <property type="molecule type" value="Genomic_DNA"/>
</dbReference>
<accession>A0A286GRE3</accession>
<keyword evidence="3" id="KW-0479">Metal-binding</keyword>
<dbReference type="InterPro" id="IPR013785">
    <property type="entry name" value="Aldolase_TIM"/>
</dbReference>
<gene>
    <name evidence="5" type="ORF">SAMN05421508_107179</name>
</gene>
<dbReference type="InterPro" id="IPR008567">
    <property type="entry name" value="BKACE"/>
</dbReference>
<evidence type="ECO:0000256" key="4">
    <source>
        <dbReference type="ARBA" id="ARBA00022833"/>
    </source>
</evidence>
<dbReference type="Gene3D" id="3.20.20.70">
    <property type="entry name" value="Aldolase class I"/>
    <property type="match status" value="1"/>
</dbReference>
<dbReference type="PANTHER" id="PTHR37418:SF2">
    <property type="entry name" value="3-KETO-5-AMINOHEXANOATE CLEAVAGE ENZYME"/>
    <property type="match status" value="1"/>
</dbReference>
<proteinExistence type="predicted"/>
<sequence>MTSPEPEFLMICVAPNGARKVKSDHPAIPLTAAEMAEGAVRWRDAGACMLHLHVRDAEGGHILDAGLYRESMAAVRSTVGDDLILQITTEAVGRYTAPEQMAVVRAVEPEAVSLAVRELIPDADHEAAGEAFLRELYERECLVQYILYSGEDLDRMRDLRRRGVIPGNRMHVLFVLGRYTRNQESDPRDVLPFVERWDAARDGLWSVCAFGRREAACVLTAVGLGGHARVGFENNLHRADGSLAADNADLVAQVAQGGRLLGRRPATAAQARDMLRLFR</sequence>
<dbReference type="GO" id="GO:0046872">
    <property type="term" value="F:metal ion binding"/>
    <property type="evidence" value="ECO:0007669"/>
    <property type="project" value="UniProtKB-KW"/>
</dbReference>
<evidence type="ECO:0000256" key="3">
    <source>
        <dbReference type="ARBA" id="ARBA00022723"/>
    </source>
</evidence>
<reference evidence="5 6" key="1">
    <citation type="submission" date="2017-09" db="EMBL/GenBank/DDBJ databases">
        <authorList>
            <person name="Ehlers B."/>
            <person name="Leendertz F.H."/>
        </authorList>
    </citation>
    <scope>NUCLEOTIDE SEQUENCE [LARGE SCALE GENOMIC DNA]</scope>
    <source>
        <strain evidence="5 6">USBA 140</strain>
    </source>
</reference>
<dbReference type="GO" id="GO:0043720">
    <property type="term" value="F:3-keto-5-aminohexanoate cleavage activity"/>
    <property type="evidence" value="ECO:0007669"/>
    <property type="project" value="InterPro"/>
</dbReference>
<evidence type="ECO:0000313" key="5">
    <source>
        <dbReference type="EMBL" id="SOD98072.1"/>
    </source>
</evidence>
<keyword evidence="2" id="KW-0808">Transferase</keyword>
<name>A0A286GRE3_9PROT</name>
<keyword evidence="4" id="KW-0862">Zinc</keyword>
<evidence type="ECO:0000256" key="1">
    <source>
        <dbReference type="ARBA" id="ARBA00001947"/>
    </source>
</evidence>
<dbReference type="RefSeq" id="WP_097280279.1">
    <property type="nucleotide sequence ID" value="NZ_OCNJ01000007.1"/>
</dbReference>
<dbReference type="OrthoDB" id="9805277at2"/>
<dbReference type="Proteomes" id="UP000219621">
    <property type="component" value="Unassembled WGS sequence"/>
</dbReference>